<evidence type="ECO:0008006" key="4">
    <source>
        <dbReference type="Google" id="ProtNLM"/>
    </source>
</evidence>
<dbReference type="GeneID" id="54559491"/>
<gene>
    <name evidence="2" type="ORF">M409DRAFT_22179</name>
</gene>
<dbReference type="Proteomes" id="UP000799537">
    <property type="component" value="Unassembled WGS sequence"/>
</dbReference>
<feature type="chain" id="PRO_5025599207" description="PEBP-like protein" evidence="1">
    <location>
        <begin position="19"/>
        <end position="161"/>
    </location>
</feature>
<dbReference type="RefSeq" id="XP_033668257.1">
    <property type="nucleotide sequence ID" value="XM_033806219.1"/>
</dbReference>
<keyword evidence="3" id="KW-1185">Reference proteome</keyword>
<dbReference type="OrthoDB" id="2506647at2759"/>
<dbReference type="InterPro" id="IPR008914">
    <property type="entry name" value="PEBP"/>
</dbReference>
<dbReference type="EMBL" id="ML993593">
    <property type="protein sequence ID" value="KAF2167368.1"/>
    <property type="molecule type" value="Genomic_DNA"/>
</dbReference>
<reference evidence="2" key="1">
    <citation type="journal article" date="2020" name="Stud. Mycol.">
        <title>101 Dothideomycetes genomes: a test case for predicting lifestyles and emergence of pathogens.</title>
        <authorList>
            <person name="Haridas S."/>
            <person name="Albert R."/>
            <person name="Binder M."/>
            <person name="Bloem J."/>
            <person name="Labutti K."/>
            <person name="Salamov A."/>
            <person name="Andreopoulos B."/>
            <person name="Baker S."/>
            <person name="Barry K."/>
            <person name="Bills G."/>
            <person name="Bluhm B."/>
            <person name="Cannon C."/>
            <person name="Castanera R."/>
            <person name="Culley D."/>
            <person name="Daum C."/>
            <person name="Ezra D."/>
            <person name="Gonzalez J."/>
            <person name="Henrissat B."/>
            <person name="Kuo A."/>
            <person name="Liang C."/>
            <person name="Lipzen A."/>
            <person name="Lutzoni F."/>
            <person name="Magnuson J."/>
            <person name="Mondo S."/>
            <person name="Nolan M."/>
            <person name="Ohm R."/>
            <person name="Pangilinan J."/>
            <person name="Park H.-J."/>
            <person name="Ramirez L."/>
            <person name="Alfaro M."/>
            <person name="Sun H."/>
            <person name="Tritt A."/>
            <person name="Yoshinaga Y."/>
            <person name="Zwiers L.-H."/>
            <person name="Turgeon B."/>
            <person name="Goodwin S."/>
            <person name="Spatafora J."/>
            <person name="Crous P."/>
            <person name="Grigoriev I."/>
        </authorList>
    </citation>
    <scope>NUCLEOTIDE SEQUENCE</scope>
    <source>
        <strain evidence="2">ATCC 36951</strain>
    </source>
</reference>
<dbReference type="Pfam" id="PF01161">
    <property type="entry name" value="PBP"/>
    <property type="match status" value="1"/>
</dbReference>
<dbReference type="SUPFAM" id="SSF49777">
    <property type="entry name" value="PEBP-like"/>
    <property type="match status" value="1"/>
</dbReference>
<dbReference type="Gene3D" id="3.90.280.10">
    <property type="entry name" value="PEBP-like"/>
    <property type="match status" value="1"/>
</dbReference>
<dbReference type="InterPro" id="IPR036610">
    <property type="entry name" value="PEBP-like_sf"/>
</dbReference>
<accession>A0A6A6CMC5</accession>
<feature type="signal peptide" evidence="1">
    <location>
        <begin position="1"/>
        <end position="18"/>
    </location>
</feature>
<name>A0A6A6CMC5_ZASCE</name>
<evidence type="ECO:0000256" key="1">
    <source>
        <dbReference type="SAM" id="SignalP"/>
    </source>
</evidence>
<sequence>MPSITICVSVLVASLAAAQTPDGFSIKSQLPLRITLNPLRTPVVPGMLDPINETVAAPTLYVPDLTASNTTTSYTAMMIDEAVPLFHWLQIELVEASCSNKTLKPAANSSNNGIITPFVCPQPLRGQGPHGYVVLLFRQPESWSMRSKYSNIVDPKTPTGS</sequence>
<evidence type="ECO:0000313" key="2">
    <source>
        <dbReference type="EMBL" id="KAF2167368.1"/>
    </source>
</evidence>
<dbReference type="AlphaFoldDB" id="A0A6A6CMC5"/>
<proteinExistence type="predicted"/>
<evidence type="ECO:0000313" key="3">
    <source>
        <dbReference type="Proteomes" id="UP000799537"/>
    </source>
</evidence>
<protein>
    <recommendedName>
        <fullName evidence="4">PEBP-like protein</fullName>
    </recommendedName>
</protein>
<organism evidence="2 3">
    <name type="scientific">Zasmidium cellare ATCC 36951</name>
    <dbReference type="NCBI Taxonomy" id="1080233"/>
    <lineage>
        <taxon>Eukaryota</taxon>
        <taxon>Fungi</taxon>
        <taxon>Dikarya</taxon>
        <taxon>Ascomycota</taxon>
        <taxon>Pezizomycotina</taxon>
        <taxon>Dothideomycetes</taxon>
        <taxon>Dothideomycetidae</taxon>
        <taxon>Mycosphaerellales</taxon>
        <taxon>Mycosphaerellaceae</taxon>
        <taxon>Zasmidium</taxon>
    </lineage>
</organism>
<keyword evidence="1" id="KW-0732">Signal</keyword>